<dbReference type="InterPro" id="IPR001387">
    <property type="entry name" value="Cro/C1-type_HTH"/>
</dbReference>
<dbReference type="AlphaFoldDB" id="A0A923MJ17"/>
<dbReference type="GO" id="GO:0003677">
    <property type="term" value="F:DNA binding"/>
    <property type="evidence" value="ECO:0007669"/>
    <property type="project" value="InterPro"/>
</dbReference>
<proteinExistence type="predicted"/>
<evidence type="ECO:0000313" key="3">
    <source>
        <dbReference type="Proteomes" id="UP000620327"/>
    </source>
</evidence>
<dbReference type="Proteomes" id="UP000620327">
    <property type="component" value="Unassembled WGS sequence"/>
</dbReference>
<dbReference type="Pfam" id="PF01381">
    <property type="entry name" value="HTH_3"/>
    <property type="match status" value="1"/>
</dbReference>
<organism evidence="2 3">
    <name type="scientific">Dysosmobacter segnis</name>
    <dbReference type="NCBI Taxonomy" id="2763042"/>
    <lineage>
        <taxon>Bacteria</taxon>
        <taxon>Bacillati</taxon>
        <taxon>Bacillota</taxon>
        <taxon>Clostridia</taxon>
        <taxon>Eubacteriales</taxon>
        <taxon>Oscillospiraceae</taxon>
        <taxon>Dysosmobacter</taxon>
    </lineage>
</organism>
<keyword evidence="3" id="KW-1185">Reference proteome</keyword>
<evidence type="ECO:0000259" key="1">
    <source>
        <dbReference type="PROSITE" id="PS50943"/>
    </source>
</evidence>
<dbReference type="EMBL" id="JACOQI010000018">
    <property type="protein sequence ID" value="MBC5771570.1"/>
    <property type="molecule type" value="Genomic_DNA"/>
</dbReference>
<dbReference type="PROSITE" id="PS50943">
    <property type="entry name" value="HTH_CROC1"/>
    <property type="match status" value="1"/>
</dbReference>
<reference evidence="2" key="1">
    <citation type="submission" date="2020-08" db="EMBL/GenBank/DDBJ databases">
        <title>Genome public.</title>
        <authorList>
            <person name="Liu C."/>
            <person name="Sun Q."/>
        </authorList>
    </citation>
    <scope>NUCLEOTIDE SEQUENCE</scope>
    <source>
        <strain evidence="2">BX15</strain>
    </source>
</reference>
<dbReference type="SMART" id="SM00530">
    <property type="entry name" value="HTH_XRE"/>
    <property type="match status" value="1"/>
</dbReference>
<comment type="caution">
    <text evidence="2">The sequence shown here is derived from an EMBL/GenBank/DDBJ whole genome shotgun (WGS) entry which is preliminary data.</text>
</comment>
<evidence type="ECO:0000313" key="2">
    <source>
        <dbReference type="EMBL" id="MBC5771570.1"/>
    </source>
</evidence>
<dbReference type="SUPFAM" id="SSF47413">
    <property type="entry name" value="lambda repressor-like DNA-binding domains"/>
    <property type="match status" value="1"/>
</dbReference>
<sequence length="128" mass="14330">MSLVSFPVIDPAATGRNIMRLRLEQGLTVRDVQVFFGFEEPQAIYKWQSGKSLPTVDNLYALSALLDVRMDEILVAAKPELKIAEIEPQAEACGSIIFIVCFVGAVIELLVEFDDSIVNWRNTQNSRK</sequence>
<gene>
    <name evidence="2" type="ORF">H8Z83_14815</name>
</gene>
<dbReference type="RefSeq" id="WP_187015761.1">
    <property type="nucleotide sequence ID" value="NZ_JACOQI010000018.1"/>
</dbReference>
<accession>A0A923MJ17</accession>
<name>A0A923MJ17_9FIRM</name>
<feature type="domain" description="HTH cro/C1-type" evidence="1">
    <location>
        <begin position="41"/>
        <end position="73"/>
    </location>
</feature>
<dbReference type="InterPro" id="IPR010982">
    <property type="entry name" value="Lambda_DNA-bd_dom_sf"/>
</dbReference>
<protein>
    <submittedName>
        <fullName evidence="2">Helix-turn-helix transcriptional regulator</fullName>
    </submittedName>
</protein>
<dbReference type="CDD" id="cd00093">
    <property type="entry name" value="HTH_XRE"/>
    <property type="match status" value="1"/>
</dbReference>
<dbReference type="Gene3D" id="1.10.260.40">
    <property type="entry name" value="lambda repressor-like DNA-binding domains"/>
    <property type="match status" value="1"/>
</dbReference>